<dbReference type="EMBL" id="JNVU01000039">
    <property type="protein sequence ID" value="KEI43310.1"/>
    <property type="molecule type" value="Genomic_DNA"/>
</dbReference>
<feature type="transmembrane region" description="Helical" evidence="2">
    <location>
        <begin position="86"/>
        <end position="105"/>
    </location>
</feature>
<dbReference type="STRING" id="28042.GU90_16200"/>
<protein>
    <submittedName>
        <fullName evidence="3">Uncharacterized protein</fullName>
    </submittedName>
</protein>
<proteinExistence type="predicted"/>
<name>A0A073AV88_9PSEU</name>
<evidence type="ECO:0000313" key="3">
    <source>
        <dbReference type="EMBL" id="KEI43310.1"/>
    </source>
</evidence>
<evidence type="ECO:0000313" key="4">
    <source>
        <dbReference type="Proteomes" id="UP000031419"/>
    </source>
</evidence>
<feature type="compositionally biased region" description="Basic residues" evidence="1">
    <location>
        <begin position="28"/>
        <end position="48"/>
    </location>
</feature>
<feature type="transmembrane region" description="Helical" evidence="2">
    <location>
        <begin position="56"/>
        <end position="80"/>
    </location>
</feature>
<keyword evidence="2" id="KW-0812">Transmembrane</keyword>
<comment type="caution">
    <text evidence="3">The sequence shown here is derived from an EMBL/GenBank/DDBJ whole genome shotgun (WGS) entry which is preliminary data.</text>
</comment>
<accession>A0A073AV88</accession>
<dbReference type="AlphaFoldDB" id="A0A073AV88"/>
<keyword evidence="4" id="KW-1185">Reference proteome</keyword>
<reference evidence="3 4" key="1">
    <citation type="submission" date="2014-06" db="EMBL/GenBank/DDBJ databases">
        <title>Saccharopolyspora rectivirgula DSM-43113 Genome sequencing.</title>
        <authorList>
            <person name="Barrera C."/>
            <person name="Millon L."/>
            <person name="Rognon B."/>
            <person name="Zaugg C."/>
            <person name="Monod M."/>
        </authorList>
    </citation>
    <scope>NUCLEOTIDE SEQUENCE [LARGE SCALE GENOMIC DNA]</scope>
    <source>
        <strain evidence="3 4">DSM 43113</strain>
    </source>
</reference>
<evidence type="ECO:0000256" key="1">
    <source>
        <dbReference type="SAM" id="MobiDB-lite"/>
    </source>
</evidence>
<feature type="region of interest" description="Disordered" evidence="1">
    <location>
        <begin position="1"/>
        <end position="51"/>
    </location>
</feature>
<evidence type="ECO:0000256" key="2">
    <source>
        <dbReference type="SAM" id="Phobius"/>
    </source>
</evidence>
<keyword evidence="2" id="KW-0472">Membrane</keyword>
<dbReference type="Proteomes" id="UP000031419">
    <property type="component" value="Unassembled WGS sequence"/>
</dbReference>
<feature type="transmembrane region" description="Helical" evidence="2">
    <location>
        <begin position="117"/>
        <end position="136"/>
    </location>
</feature>
<keyword evidence="2" id="KW-1133">Transmembrane helix</keyword>
<organism evidence="3 4">
    <name type="scientific">Saccharopolyspora rectivirgula</name>
    <dbReference type="NCBI Taxonomy" id="28042"/>
    <lineage>
        <taxon>Bacteria</taxon>
        <taxon>Bacillati</taxon>
        <taxon>Actinomycetota</taxon>
        <taxon>Actinomycetes</taxon>
        <taxon>Pseudonocardiales</taxon>
        <taxon>Pseudonocardiaceae</taxon>
        <taxon>Saccharopolyspora</taxon>
    </lineage>
</organism>
<feature type="compositionally biased region" description="Pro residues" evidence="1">
    <location>
        <begin position="1"/>
        <end position="13"/>
    </location>
</feature>
<gene>
    <name evidence="3" type="ORF">GU90_16200</name>
</gene>
<sequence>MAPSPRRYPPTRPAPRRTIPLSAEVRPRPRPGGRSAGRHARHRPRRESRLRSSVRGLSGSFAAGLLVLALGLVVVHFWVVSRGQQGPGAVSVACQLIAAVLAVALQRVADRRSDGTGTAALLGVFALGLGSLWFWWWL</sequence>